<reference evidence="2 3" key="1">
    <citation type="journal article" date="2014" name="PLoS Genet.">
        <title>Phylogenetically driven sequencing of extremely halophilic archaea reveals strategies for static and dynamic osmo-response.</title>
        <authorList>
            <person name="Becker E.A."/>
            <person name="Seitzer P.M."/>
            <person name="Tritt A."/>
            <person name="Larsen D."/>
            <person name="Krusor M."/>
            <person name="Yao A.I."/>
            <person name="Wu D."/>
            <person name="Madern D."/>
            <person name="Eisen J.A."/>
            <person name="Darling A.E."/>
            <person name="Facciotti M.T."/>
        </authorList>
    </citation>
    <scope>NUCLEOTIDE SEQUENCE [LARGE SCALE GENOMIC DNA]</scope>
    <source>
        <strain evidence="2 3">ATCC BAA-1512</strain>
    </source>
</reference>
<organism evidence="2 3">
    <name type="scientific">Haloferax mucosum ATCC BAA-1512</name>
    <dbReference type="NCBI Taxonomy" id="662479"/>
    <lineage>
        <taxon>Archaea</taxon>
        <taxon>Methanobacteriati</taxon>
        <taxon>Methanobacteriota</taxon>
        <taxon>Stenosarchaea group</taxon>
        <taxon>Halobacteria</taxon>
        <taxon>Halobacteriales</taxon>
        <taxon>Haloferacaceae</taxon>
        <taxon>Haloferax</taxon>
    </lineage>
</organism>
<feature type="region of interest" description="Disordered" evidence="1">
    <location>
        <begin position="50"/>
        <end position="164"/>
    </location>
</feature>
<dbReference type="OrthoDB" id="202878at2157"/>
<dbReference type="STRING" id="662479.C440_04053"/>
<dbReference type="SUPFAM" id="SSF47794">
    <property type="entry name" value="Rad51 N-terminal domain-like"/>
    <property type="match status" value="1"/>
</dbReference>
<comment type="caution">
    <text evidence="2">The sequence shown here is derived from an EMBL/GenBank/DDBJ whole genome shotgun (WGS) entry which is preliminary data.</text>
</comment>
<sequence length="298" mass="31428">MKVHLEDGTRFDCGGYKALDSGGVVLTADAKRKQVIGYVPADQLVYILPEDVAAERDDETPANDEVRTDGESESDADADNTEAGETEVGSDADEPDSGADESDSNADASDFDNNEPDSDDTTVDETTVAAGIEPEPNGVTAVAESTDDDHAADTDRAHDAGHTHEDVVQRIETLEGRVDGLDGRVDAMTEQLADIASGVEAASSETEETLDPEDVRNIRGIGEAYATRLRAAGLDTVSALRAATADEIAAAVAVSERRVSDWKRRADSHVEQAASSETTDADADTDANADTDPQEDTE</sequence>
<feature type="compositionally biased region" description="Acidic residues" evidence="1">
    <location>
        <begin position="279"/>
        <end position="298"/>
    </location>
</feature>
<feature type="compositionally biased region" description="Basic and acidic residues" evidence="1">
    <location>
        <begin position="256"/>
        <end position="270"/>
    </location>
</feature>
<accession>M0IM34</accession>
<dbReference type="RefSeq" id="WP_008318488.1">
    <property type="nucleotide sequence ID" value="NZ_AOLN01000006.1"/>
</dbReference>
<name>M0IM34_9EURY</name>
<dbReference type="AlphaFoldDB" id="M0IM34"/>
<keyword evidence="3" id="KW-1185">Reference proteome</keyword>
<dbReference type="InterPro" id="IPR010995">
    <property type="entry name" value="DNA_repair_Rad51/TF_NusA_a-hlx"/>
</dbReference>
<evidence type="ECO:0008006" key="4">
    <source>
        <dbReference type="Google" id="ProtNLM"/>
    </source>
</evidence>
<evidence type="ECO:0000313" key="2">
    <source>
        <dbReference type="EMBL" id="ELZ96918.1"/>
    </source>
</evidence>
<feature type="compositionally biased region" description="Basic and acidic residues" evidence="1">
    <location>
        <begin position="148"/>
        <end position="164"/>
    </location>
</feature>
<dbReference type="Gene3D" id="1.10.150.20">
    <property type="entry name" value="5' to 3' exonuclease, C-terminal subdomain"/>
    <property type="match status" value="1"/>
</dbReference>
<dbReference type="GO" id="GO:0000166">
    <property type="term" value="F:nucleotide binding"/>
    <property type="evidence" value="ECO:0007669"/>
    <property type="project" value="InterPro"/>
</dbReference>
<dbReference type="Pfam" id="PF14520">
    <property type="entry name" value="HHH_5"/>
    <property type="match status" value="1"/>
</dbReference>
<evidence type="ECO:0000313" key="3">
    <source>
        <dbReference type="Proteomes" id="UP000011550"/>
    </source>
</evidence>
<feature type="region of interest" description="Disordered" evidence="1">
    <location>
        <begin position="256"/>
        <end position="298"/>
    </location>
</feature>
<dbReference type="PATRIC" id="fig|662479.7.peg.833"/>
<proteinExistence type="predicted"/>
<feature type="compositionally biased region" description="Acidic residues" evidence="1">
    <location>
        <begin position="71"/>
        <end position="123"/>
    </location>
</feature>
<evidence type="ECO:0000256" key="1">
    <source>
        <dbReference type="SAM" id="MobiDB-lite"/>
    </source>
</evidence>
<gene>
    <name evidence="2" type="ORF">C440_04053</name>
</gene>
<protein>
    <recommendedName>
        <fullName evidence="4">Helix-hairpin-helix domain-containing protein</fullName>
    </recommendedName>
</protein>
<dbReference type="EMBL" id="AOLN01000006">
    <property type="protein sequence ID" value="ELZ96918.1"/>
    <property type="molecule type" value="Genomic_DNA"/>
</dbReference>
<dbReference type="Proteomes" id="UP000011550">
    <property type="component" value="Unassembled WGS sequence"/>
</dbReference>